<evidence type="ECO:0000256" key="1">
    <source>
        <dbReference type="SAM" id="MobiDB-lite"/>
    </source>
</evidence>
<name>A0A2V1JSS1_EUBRA</name>
<dbReference type="RefSeq" id="WP_109215142.1">
    <property type="nucleotide sequence ID" value="NZ_JAQEGP010000004.1"/>
</dbReference>
<dbReference type="EMBL" id="JRFU01000055">
    <property type="protein sequence ID" value="PWE87199.1"/>
    <property type="molecule type" value="Genomic_DNA"/>
</dbReference>
<sequence>MKCKKCGAETKEGSKFCMVCGAKIEETEKNNSGGEGGSTSENHGEKKNGNKVLEKIGKIITGVLSLISVIMLIGAFFGAFDKNPVPFIVFMAVVLFFGWLEDKFPKIPIIVIAVLEIIMLIVCFNVAGNASAVASVKGGHPYDYPTITYEDAFEDYFSDPAWKNVGDDEDGNDVVKFTGKCYYHDEIANVEVKFTLHKDEDSFDVSSVKINGEDMGALRNVLIVDVFDEYEQSH</sequence>
<keyword evidence="2" id="KW-0472">Membrane</keyword>
<keyword evidence="2" id="KW-1133">Transmembrane helix</keyword>
<dbReference type="AlphaFoldDB" id="A0A2V1JSS1"/>
<organism evidence="4 5">
    <name type="scientific">Eubacterium ramulus</name>
    <dbReference type="NCBI Taxonomy" id="39490"/>
    <lineage>
        <taxon>Bacteria</taxon>
        <taxon>Bacillati</taxon>
        <taxon>Bacillota</taxon>
        <taxon>Clostridia</taxon>
        <taxon>Eubacteriales</taxon>
        <taxon>Eubacteriaceae</taxon>
        <taxon>Eubacterium</taxon>
    </lineage>
</organism>
<evidence type="ECO:0000313" key="5">
    <source>
        <dbReference type="Proteomes" id="UP000245288"/>
    </source>
</evidence>
<proteinExistence type="predicted"/>
<feature type="transmembrane region" description="Helical" evidence="2">
    <location>
        <begin position="83"/>
        <end position="100"/>
    </location>
</feature>
<dbReference type="Pfam" id="PF13240">
    <property type="entry name" value="Zn_Ribbon_1"/>
    <property type="match status" value="1"/>
</dbReference>
<feature type="transmembrane region" description="Helical" evidence="2">
    <location>
        <begin position="107"/>
        <end position="127"/>
    </location>
</feature>
<dbReference type="OrthoDB" id="2641611at2"/>
<evidence type="ECO:0000259" key="3">
    <source>
        <dbReference type="Pfam" id="PF13240"/>
    </source>
</evidence>
<feature type="region of interest" description="Disordered" evidence="1">
    <location>
        <begin position="28"/>
        <end position="47"/>
    </location>
</feature>
<feature type="domain" description="Zinc-ribbon" evidence="3">
    <location>
        <begin position="2"/>
        <end position="24"/>
    </location>
</feature>
<dbReference type="InterPro" id="IPR026870">
    <property type="entry name" value="Zinc_ribbon_dom"/>
</dbReference>
<gene>
    <name evidence="4" type="ORF">LG34_05420</name>
</gene>
<feature type="transmembrane region" description="Helical" evidence="2">
    <location>
        <begin position="56"/>
        <end position="77"/>
    </location>
</feature>
<comment type="caution">
    <text evidence="4">The sequence shown here is derived from an EMBL/GenBank/DDBJ whole genome shotgun (WGS) entry which is preliminary data.</text>
</comment>
<evidence type="ECO:0000313" key="4">
    <source>
        <dbReference type="EMBL" id="PWE87199.1"/>
    </source>
</evidence>
<evidence type="ECO:0000256" key="2">
    <source>
        <dbReference type="SAM" id="Phobius"/>
    </source>
</evidence>
<reference evidence="4 5" key="1">
    <citation type="submission" date="2014-09" db="EMBL/GenBank/DDBJ databases">
        <title>Butyrate-producing bacteria isolated from human gut.</title>
        <authorList>
            <person name="Zhang Q."/>
            <person name="Zhao L."/>
        </authorList>
    </citation>
    <scope>NUCLEOTIDE SEQUENCE [LARGE SCALE GENOMIC DNA]</scope>
    <source>
        <strain evidence="4 5">21</strain>
    </source>
</reference>
<accession>A0A2V1JSS1</accession>
<keyword evidence="5" id="KW-1185">Reference proteome</keyword>
<protein>
    <recommendedName>
        <fullName evidence="3">Zinc-ribbon domain-containing protein</fullName>
    </recommendedName>
</protein>
<keyword evidence="2" id="KW-0812">Transmembrane</keyword>
<dbReference type="Proteomes" id="UP000245288">
    <property type="component" value="Unassembled WGS sequence"/>
</dbReference>